<evidence type="ECO:0000256" key="1">
    <source>
        <dbReference type="ARBA" id="ARBA00004370"/>
    </source>
</evidence>
<comment type="subcellular location">
    <subcellularLocation>
        <location evidence="1">Membrane</location>
    </subcellularLocation>
</comment>
<dbReference type="InterPro" id="IPR013106">
    <property type="entry name" value="Ig_V-set"/>
</dbReference>
<proteinExistence type="predicted"/>
<evidence type="ECO:0000256" key="2">
    <source>
        <dbReference type="ARBA" id="ARBA00022692"/>
    </source>
</evidence>
<keyword evidence="3 5" id="KW-0472">Membrane</keyword>
<dbReference type="SMART" id="SM00409">
    <property type="entry name" value="IG"/>
    <property type="match status" value="2"/>
</dbReference>
<comment type="caution">
    <text evidence="7">The sequence shown here is derived from an EMBL/GenBank/DDBJ whole genome shotgun (WGS) entry which is preliminary data.</text>
</comment>
<dbReference type="GO" id="GO:0005886">
    <property type="term" value="C:plasma membrane"/>
    <property type="evidence" value="ECO:0007669"/>
    <property type="project" value="TreeGrafter"/>
</dbReference>
<dbReference type="GO" id="GO:0004888">
    <property type="term" value="F:transmembrane signaling receptor activity"/>
    <property type="evidence" value="ECO:0007669"/>
    <property type="project" value="TreeGrafter"/>
</dbReference>
<feature type="region of interest" description="Disordered" evidence="4">
    <location>
        <begin position="301"/>
        <end position="330"/>
    </location>
</feature>
<dbReference type="Pfam" id="PF07686">
    <property type="entry name" value="V-set"/>
    <property type="match status" value="2"/>
</dbReference>
<dbReference type="STRING" id="623744.A0A553MRH6"/>
<dbReference type="AlphaFoldDB" id="A0A553MRH6"/>
<dbReference type="SUPFAM" id="SSF48726">
    <property type="entry name" value="Immunoglobulin"/>
    <property type="match status" value="2"/>
</dbReference>
<dbReference type="PANTHER" id="PTHR11860:SF87">
    <property type="entry name" value="CMRF35-LIKE MOLECULE 8"/>
    <property type="match status" value="1"/>
</dbReference>
<accession>A0A553MRH6</accession>
<dbReference type="Proteomes" id="UP000316079">
    <property type="component" value="Unassembled WGS sequence"/>
</dbReference>
<dbReference type="InterPro" id="IPR036179">
    <property type="entry name" value="Ig-like_dom_sf"/>
</dbReference>
<evidence type="ECO:0000313" key="7">
    <source>
        <dbReference type="EMBL" id="TRY55782.1"/>
    </source>
</evidence>
<evidence type="ECO:0000256" key="4">
    <source>
        <dbReference type="SAM" id="MobiDB-lite"/>
    </source>
</evidence>
<gene>
    <name evidence="7" type="ORF">DNTS_025637</name>
</gene>
<name>A0A553MRH6_9TELE</name>
<keyword evidence="8" id="KW-1185">Reference proteome</keyword>
<protein>
    <recommendedName>
        <fullName evidence="6">Ig-like domain-containing protein</fullName>
    </recommendedName>
</protein>
<evidence type="ECO:0000313" key="8">
    <source>
        <dbReference type="Proteomes" id="UP000316079"/>
    </source>
</evidence>
<organism evidence="7 8">
    <name type="scientific">Danionella cerebrum</name>
    <dbReference type="NCBI Taxonomy" id="2873325"/>
    <lineage>
        <taxon>Eukaryota</taxon>
        <taxon>Metazoa</taxon>
        <taxon>Chordata</taxon>
        <taxon>Craniata</taxon>
        <taxon>Vertebrata</taxon>
        <taxon>Euteleostomi</taxon>
        <taxon>Actinopterygii</taxon>
        <taxon>Neopterygii</taxon>
        <taxon>Teleostei</taxon>
        <taxon>Ostariophysi</taxon>
        <taxon>Cypriniformes</taxon>
        <taxon>Danionidae</taxon>
        <taxon>Danioninae</taxon>
        <taxon>Danionella</taxon>
    </lineage>
</organism>
<feature type="compositionally biased region" description="Polar residues" evidence="4">
    <location>
        <begin position="315"/>
        <end position="325"/>
    </location>
</feature>
<dbReference type="InterPro" id="IPR013783">
    <property type="entry name" value="Ig-like_fold"/>
</dbReference>
<evidence type="ECO:0000259" key="6">
    <source>
        <dbReference type="PROSITE" id="PS50835"/>
    </source>
</evidence>
<dbReference type="OrthoDB" id="8865476at2759"/>
<reference evidence="7 8" key="1">
    <citation type="journal article" date="2019" name="Sci. Data">
        <title>Hybrid genome assembly and annotation of Danionella translucida.</title>
        <authorList>
            <person name="Kadobianskyi M."/>
            <person name="Schulze L."/>
            <person name="Schuelke M."/>
            <person name="Judkewitz B."/>
        </authorList>
    </citation>
    <scope>NUCLEOTIDE SEQUENCE [LARGE SCALE GENOMIC DNA]</scope>
    <source>
        <strain evidence="7 8">Bolton</strain>
    </source>
</reference>
<dbReference type="EMBL" id="SRMA01027309">
    <property type="protein sequence ID" value="TRY55782.1"/>
    <property type="molecule type" value="Genomic_DNA"/>
</dbReference>
<sequence>MEGNGFSSTRQLYSFSYRCFILRLRDILVQKDPDLFVLNSSVSAEEGDTVSIQCFYSHQNQQKTKRWCRIKERSCYEAGKTSSQNSSILITDDWKRSFTVEMSGLTLSDSGWFFCSAGDLQVPVHLTVARAKAGPVAIQAQEENTSYWSPHMAHASSLIALLLYTADSGTYWCAVEIGSRASNSDKRKYLNLKVQKDPDLFVLNSSVSAEEGDTVSIQCFYSHQNQQKTKRWCRIKERSCYEAGKTSSQNSSILITDDRKRSFTVEMSGLRLSDSGWFFCSAGDLQVPVHLTVARAKAVSETDEIDSPPPKDFGNSLNTTKNTEGVQEESSEQNNSVLTLVWIALPLLLLLALALVLWRIVQKCKKGADVRSRAQSDGGVAYDIVYFKKTTDKEQISIRCPPEQDVIYNYMRRGALETSGPGQLQMWKIDIAQVVCTSVCYTQVDCNQMLEKKSLLRGQEVITTESLREDENANVSLLDAQVG</sequence>
<keyword evidence="5" id="KW-1133">Transmembrane helix</keyword>
<dbReference type="InterPro" id="IPR007110">
    <property type="entry name" value="Ig-like_dom"/>
</dbReference>
<feature type="transmembrane region" description="Helical" evidence="5">
    <location>
        <begin position="340"/>
        <end position="361"/>
    </location>
</feature>
<dbReference type="InterPro" id="IPR003599">
    <property type="entry name" value="Ig_sub"/>
</dbReference>
<feature type="domain" description="Ig-like" evidence="6">
    <location>
        <begin position="33"/>
        <end position="127"/>
    </location>
</feature>
<evidence type="ECO:0000256" key="3">
    <source>
        <dbReference type="ARBA" id="ARBA00023136"/>
    </source>
</evidence>
<evidence type="ECO:0000256" key="5">
    <source>
        <dbReference type="SAM" id="Phobius"/>
    </source>
</evidence>
<dbReference type="Gene3D" id="2.60.40.10">
    <property type="entry name" value="Immunoglobulins"/>
    <property type="match status" value="2"/>
</dbReference>
<dbReference type="InterPro" id="IPR050671">
    <property type="entry name" value="CD300_family_receptors"/>
</dbReference>
<dbReference type="PROSITE" id="PS50835">
    <property type="entry name" value="IG_LIKE"/>
    <property type="match status" value="2"/>
</dbReference>
<feature type="domain" description="Ig-like" evidence="6">
    <location>
        <begin position="198"/>
        <end position="300"/>
    </location>
</feature>
<dbReference type="PANTHER" id="PTHR11860">
    <property type="entry name" value="POLYMERIC-IMMUNOGLOBULIN RECEPTOR"/>
    <property type="match status" value="1"/>
</dbReference>
<keyword evidence="2 5" id="KW-0812">Transmembrane</keyword>